<keyword evidence="2" id="KW-0805">Transcription regulation</keyword>
<keyword evidence="8" id="KW-1185">Reference proteome</keyword>
<dbReference type="GO" id="GO:0003677">
    <property type="term" value="F:DNA binding"/>
    <property type="evidence" value="ECO:0007669"/>
    <property type="project" value="UniProtKB-KW"/>
</dbReference>
<sequence>MSALSYQLHCLMEVNIRSPRVGATKMLNNHVYDARLFSFDAVVLSISQELAHVKEVPEEYSAELKMVDDCERCKQWKEHYYWDHAKSINFFKVMNGDFSKQMGVPEKLTSHFCKVLPQNIELKGPSGDSWSVRMVEMNGSLWFGNGWKEFVEAHCVEMGDVLVFKYYGDSFFDVLVMDGSGCEKVPSYFVKNKKKQKIECVERVEDSVEIIHVPPCSPTLVECDSSSSSDGVQSEIHYRANQSKRNFTNYMKNTDQKIANDHRFEQEQVEVQVQKKLSLENIIMSRKKCFTPSEEKSLLLFVQSVRPKHPFFVSYMHLSYVSKRFFLTVPSAFASAYLPDTTQQIVLQTPGGGKKWSVIYLVQKIAAGFSGQWKRFVNDNNLEEGDICLFELVEKKKEIRMSVHFWQPRTGDRS</sequence>
<reference evidence="7 8" key="1">
    <citation type="journal article" date="2022" name="Hortic Res">
        <title>The genome of Dioscorea zingiberensis sheds light on the biosynthesis, origin and evolution of the medicinally important diosgenin saponins.</title>
        <authorList>
            <person name="Li Y."/>
            <person name="Tan C."/>
            <person name="Li Z."/>
            <person name="Guo J."/>
            <person name="Li S."/>
            <person name="Chen X."/>
            <person name="Wang C."/>
            <person name="Dai X."/>
            <person name="Yang H."/>
            <person name="Song W."/>
            <person name="Hou L."/>
            <person name="Xu J."/>
            <person name="Tong Z."/>
            <person name="Xu A."/>
            <person name="Yuan X."/>
            <person name="Wang W."/>
            <person name="Yang Q."/>
            <person name="Chen L."/>
            <person name="Sun Z."/>
            <person name="Wang K."/>
            <person name="Pan B."/>
            <person name="Chen J."/>
            <person name="Bao Y."/>
            <person name="Liu F."/>
            <person name="Qi X."/>
            <person name="Gang D.R."/>
            <person name="Wen J."/>
            <person name="Li J."/>
        </authorList>
    </citation>
    <scope>NUCLEOTIDE SEQUENCE [LARGE SCALE GENOMIC DNA]</scope>
    <source>
        <strain evidence="7">Dzin_1.0</strain>
    </source>
</reference>
<evidence type="ECO:0000256" key="4">
    <source>
        <dbReference type="ARBA" id="ARBA00023163"/>
    </source>
</evidence>
<dbReference type="EMBL" id="JAGGNH010000043">
    <property type="protein sequence ID" value="KAJ0961050.1"/>
    <property type="molecule type" value="Genomic_DNA"/>
</dbReference>
<dbReference type="CDD" id="cd10017">
    <property type="entry name" value="B3_DNA"/>
    <property type="match status" value="2"/>
</dbReference>
<dbReference type="Gene3D" id="2.40.330.10">
    <property type="entry name" value="DNA-binding pseudobarrel domain"/>
    <property type="match status" value="2"/>
</dbReference>
<evidence type="ECO:0000313" key="8">
    <source>
        <dbReference type="Proteomes" id="UP001085076"/>
    </source>
</evidence>
<gene>
    <name evidence="7" type="ORF">J5N97_000951</name>
</gene>
<evidence type="ECO:0000313" key="7">
    <source>
        <dbReference type="EMBL" id="KAJ0961050.1"/>
    </source>
</evidence>
<dbReference type="PROSITE" id="PS50863">
    <property type="entry name" value="B3"/>
    <property type="match status" value="2"/>
</dbReference>
<accession>A0A9D5H2I4</accession>
<proteinExistence type="predicted"/>
<dbReference type="InterPro" id="IPR003340">
    <property type="entry name" value="B3_DNA-bd"/>
</dbReference>
<dbReference type="SMART" id="SM01019">
    <property type="entry name" value="B3"/>
    <property type="match status" value="2"/>
</dbReference>
<dbReference type="OrthoDB" id="590488at2759"/>
<dbReference type="InterPro" id="IPR015300">
    <property type="entry name" value="DNA-bd_pseudobarrel_sf"/>
</dbReference>
<dbReference type="PANTHER" id="PTHR31391:SF157">
    <property type="entry name" value="B3 DOMAIN-CONTAINING PROTEIN REM16"/>
    <property type="match status" value="1"/>
</dbReference>
<evidence type="ECO:0000256" key="2">
    <source>
        <dbReference type="ARBA" id="ARBA00023015"/>
    </source>
</evidence>
<evidence type="ECO:0000256" key="5">
    <source>
        <dbReference type="ARBA" id="ARBA00023242"/>
    </source>
</evidence>
<dbReference type="InterPro" id="IPR044837">
    <property type="entry name" value="REM16-like"/>
</dbReference>
<protein>
    <recommendedName>
        <fullName evidence="6">TF-B3 domain-containing protein</fullName>
    </recommendedName>
</protein>
<feature type="domain" description="TF-B3" evidence="6">
    <location>
        <begin position="312"/>
        <end position="409"/>
    </location>
</feature>
<dbReference type="Proteomes" id="UP001085076">
    <property type="component" value="Unassembled WGS sequence"/>
</dbReference>
<dbReference type="Pfam" id="PF02362">
    <property type="entry name" value="B3"/>
    <property type="match status" value="2"/>
</dbReference>
<organism evidence="7 8">
    <name type="scientific">Dioscorea zingiberensis</name>
    <dbReference type="NCBI Taxonomy" id="325984"/>
    <lineage>
        <taxon>Eukaryota</taxon>
        <taxon>Viridiplantae</taxon>
        <taxon>Streptophyta</taxon>
        <taxon>Embryophyta</taxon>
        <taxon>Tracheophyta</taxon>
        <taxon>Spermatophyta</taxon>
        <taxon>Magnoliopsida</taxon>
        <taxon>Liliopsida</taxon>
        <taxon>Dioscoreales</taxon>
        <taxon>Dioscoreaceae</taxon>
        <taxon>Dioscorea</taxon>
    </lineage>
</organism>
<feature type="domain" description="TF-B3" evidence="6">
    <location>
        <begin position="87"/>
        <end position="180"/>
    </location>
</feature>
<dbReference type="PANTHER" id="PTHR31391">
    <property type="entry name" value="B3 DOMAIN-CONTAINING PROTEIN OS11G0197600-RELATED"/>
    <property type="match status" value="1"/>
</dbReference>
<keyword evidence="4" id="KW-0804">Transcription</keyword>
<dbReference type="SUPFAM" id="SSF101936">
    <property type="entry name" value="DNA-binding pseudobarrel domain"/>
    <property type="match status" value="2"/>
</dbReference>
<comment type="caution">
    <text evidence="7">The sequence shown here is derived from an EMBL/GenBank/DDBJ whole genome shotgun (WGS) entry which is preliminary data.</text>
</comment>
<evidence type="ECO:0000259" key="6">
    <source>
        <dbReference type="PROSITE" id="PS50863"/>
    </source>
</evidence>
<keyword evidence="5" id="KW-0539">Nucleus</keyword>
<dbReference type="AlphaFoldDB" id="A0A9D5H2I4"/>
<keyword evidence="3" id="KW-0238">DNA-binding</keyword>
<evidence type="ECO:0000256" key="1">
    <source>
        <dbReference type="ARBA" id="ARBA00004123"/>
    </source>
</evidence>
<dbReference type="GO" id="GO:0005634">
    <property type="term" value="C:nucleus"/>
    <property type="evidence" value="ECO:0007669"/>
    <property type="project" value="UniProtKB-SubCell"/>
</dbReference>
<name>A0A9D5H2I4_9LILI</name>
<comment type="subcellular location">
    <subcellularLocation>
        <location evidence="1">Nucleus</location>
    </subcellularLocation>
</comment>
<evidence type="ECO:0000256" key="3">
    <source>
        <dbReference type="ARBA" id="ARBA00023125"/>
    </source>
</evidence>